<dbReference type="Gene3D" id="1.20.1250.20">
    <property type="entry name" value="MFS general substrate transporter like domains"/>
    <property type="match status" value="1"/>
</dbReference>
<dbReference type="InterPro" id="IPR020846">
    <property type="entry name" value="MFS_dom"/>
</dbReference>
<dbReference type="CDD" id="cd17330">
    <property type="entry name" value="MFS_SLC46_TetA_like"/>
    <property type="match status" value="1"/>
</dbReference>
<keyword evidence="4 6" id="KW-1133">Transmembrane helix</keyword>
<dbReference type="PROSITE" id="PS50850">
    <property type="entry name" value="MFS"/>
    <property type="match status" value="1"/>
</dbReference>
<evidence type="ECO:0000256" key="4">
    <source>
        <dbReference type="ARBA" id="ARBA00022989"/>
    </source>
</evidence>
<keyword evidence="3 6" id="KW-0812">Transmembrane</keyword>
<dbReference type="Proteomes" id="UP001497600">
    <property type="component" value="Chromosome F"/>
</dbReference>
<evidence type="ECO:0000256" key="2">
    <source>
        <dbReference type="ARBA" id="ARBA00022448"/>
    </source>
</evidence>
<feature type="transmembrane region" description="Helical" evidence="6">
    <location>
        <begin position="12"/>
        <end position="36"/>
    </location>
</feature>
<dbReference type="PANTHER" id="PTHR23504">
    <property type="entry name" value="MAJOR FACILITATOR SUPERFAMILY DOMAIN-CONTAINING PROTEIN 10"/>
    <property type="match status" value="1"/>
</dbReference>
<protein>
    <recommendedName>
        <fullName evidence="7">Major facilitator superfamily (MFS) profile domain-containing protein</fullName>
    </recommendedName>
</protein>
<feature type="transmembrane region" description="Helical" evidence="6">
    <location>
        <begin position="194"/>
        <end position="216"/>
    </location>
</feature>
<dbReference type="PANTHER" id="PTHR23504:SF15">
    <property type="entry name" value="MAJOR FACILITATOR SUPERFAMILY (MFS) PROFILE DOMAIN-CONTAINING PROTEIN"/>
    <property type="match status" value="1"/>
</dbReference>
<feature type="transmembrane region" description="Helical" evidence="6">
    <location>
        <begin position="56"/>
        <end position="75"/>
    </location>
</feature>
<feature type="transmembrane region" description="Helical" evidence="6">
    <location>
        <begin position="535"/>
        <end position="553"/>
    </location>
</feature>
<dbReference type="InterPro" id="IPR011701">
    <property type="entry name" value="MFS"/>
</dbReference>
<evidence type="ECO:0000256" key="3">
    <source>
        <dbReference type="ARBA" id="ARBA00022692"/>
    </source>
</evidence>
<feature type="transmembrane region" description="Helical" evidence="6">
    <location>
        <begin position="432"/>
        <end position="449"/>
    </location>
</feature>
<dbReference type="EMBL" id="OZ004258">
    <property type="protein sequence ID" value="CAK7913721.1"/>
    <property type="molecule type" value="Genomic_DNA"/>
</dbReference>
<feature type="transmembrane region" description="Helical" evidence="6">
    <location>
        <begin position="397"/>
        <end position="420"/>
    </location>
</feature>
<feature type="transmembrane region" description="Helical" evidence="6">
    <location>
        <begin position="461"/>
        <end position="487"/>
    </location>
</feature>
<feature type="transmembrane region" description="Helical" evidence="6">
    <location>
        <begin position="87"/>
        <end position="106"/>
    </location>
</feature>
<evidence type="ECO:0000256" key="1">
    <source>
        <dbReference type="ARBA" id="ARBA00004141"/>
    </source>
</evidence>
<dbReference type="Pfam" id="PF07690">
    <property type="entry name" value="MFS_1"/>
    <property type="match status" value="2"/>
</dbReference>
<organism evidence="8 9">
    <name type="scientific">[Candida] anglica</name>
    <dbReference type="NCBI Taxonomy" id="148631"/>
    <lineage>
        <taxon>Eukaryota</taxon>
        <taxon>Fungi</taxon>
        <taxon>Dikarya</taxon>
        <taxon>Ascomycota</taxon>
        <taxon>Saccharomycotina</taxon>
        <taxon>Pichiomycetes</taxon>
        <taxon>Debaryomycetaceae</taxon>
        <taxon>Kurtzmaniella</taxon>
    </lineage>
</organism>
<feature type="domain" description="Major facilitator superfamily (MFS) profile" evidence="7">
    <location>
        <begin position="1"/>
        <end position="559"/>
    </location>
</feature>
<feature type="transmembrane region" description="Helical" evidence="6">
    <location>
        <begin position="144"/>
        <end position="163"/>
    </location>
</feature>
<sequence>MSTLRETLDGFPVWQMTVICLVRFSEPIVFTSMFPYVYFMVRDFGIAKDEADISKYTGYLSAAFAFCQFLLCVQWSRLSDVIGRKPVLLGGLFGTGAMIFLFGFSWNFTVAILARSIMGALNGNIAVLRTMVGEVATERRHQAIAFTSLPLLWGLGSIVGPLIGGSKYLTKPPTSVKSLSWSSSYEHFLDTYPYALSNIVVGGFQFVSMLIAFLFLEETHKKFKNRRDLGLDIGDFIRRSLGFKVPPRPWKKNQTIKNKELSDEITPLLVGSDITTTNEESDSVSINSDDDNVIDPFSPTTRRLSSAILSRYTSNPVEDVITPTVSRTSTFAGEPSGFNRDTFTIPVIETIVANFLLSFQNMVFSEFVPVLLAGDFLGDKLQFPFKITGGFGYTPQIIGTLFSVTGLLGVFVVLFLFPLVDRLYSTLIGYRVATAVLPLVYFVLPLAIFTVPEYNPSFPPWVTLALVYVLAGFGGLAFAIAYPQIFILNHRASPPQHRALINGTVLSATSLARTIAPLAWGNLISLCDSYNVGEVSWWLLSIMAIGGCVQALIMNEHDEDLKEVPLLEESGQDEIEA</sequence>
<evidence type="ECO:0000256" key="5">
    <source>
        <dbReference type="ARBA" id="ARBA00023136"/>
    </source>
</evidence>
<proteinExistence type="predicted"/>
<evidence type="ECO:0000313" key="8">
    <source>
        <dbReference type="EMBL" id="CAK7913721.1"/>
    </source>
</evidence>
<dbReference type="InterPro" id="IPR036259">
    <property type="entry name" value="MFS_trans_sf"/>
</dbReference>
<feature type="transmembrane region" description="Helical" evidence="6">
    <location>
        <begin position="499"/>
        <end position="520"/>
    </location>
</feature>
<name>A0ABP0EFS4_9ASCO</name>
<gene>
    <name evidence="8" type="ORF">CAAN4_F13080</name>
</gene>
<feature type="transmembrane region" description="Helical" evidence="6">
    <location>
        <begin position="112"/>
        <end position="132"/>
    </location>
</feature>
<evidence type="ECO:0000256" key="6">
    <source>
        <dbReference type="SAM" id="Phobius"/>
    </source>
</evidence>
<feature type="transmembrane region" description="Helical" evidence="6">
    <location>
        <begin position="355"/>
        <end position="377"/>
    </location>
</feature>
<keyword evidence="2" id="KW-0813">Transport</keyword>
<comment type="subcellular location">
    <subcellularLocation>
        <location evidence="1">Membrane</location>
        <topology evidence="1">Multi-pass membrane protein</topology>
    </subcellularLocation>
</comment>
<dbReference type="SUPFAM" id="SSF103473">
    <property type="entry name" value="MFS general substrate transporter"/>
    <property type="match status" value="1"/>
</dbReference>
<keyword evidence="5 6" id="KW-0472">Membrane</keyword>
<accession>A0ABP0EFS4</accession>
<reference evidence="8 9" key="1">
    <citation type="submission" date="2024-01" db="EMBL/GenBank/DDBJ databases">
        <authorList>
            <consortium name="Genoscope - CEA"/>
            <person name="William W."/>
        </authorList>
    </citation>
    <scope>NUCLEOTIDE SEQUENCE [LARGE SCALE GENOMIC DNA]</scope>
    <source>
        <strain evidence="8 9">29B2s-10</strain>
    </source>
</reference>
<evidence type="ECO:0000259" key="7">
    <source>
        <dbReference type="PROSITE" id="PS50850"/>
    </source>
</evidence>
<keyword evidence="9" id="KW-1185">Reference proteome</keyword>
<evidence type="ECO:0000313" key="9">
    <source>
        <dbReference type="Proteomes" id="UP001497600"/>
    </source>
</evidence>